<evidence type="ECO:0000256" key="5">
    <source>
        <dbReference type="ARBA" id="ARBA00023136"/>
    </source>
</evidence>
<proteinExistence type="inferred from homology"/>
<dbReference type="EMBL" id="MN740472">
    <property type="protein sequence ID" value="QHU28387.1"/>
    <property type="molecule type" value="Genomic_DNA"/>
</dbReference>
<keyword evidence="5 6" id="KW-0472">Membrane</keyword>
<comment type="similarity">
    <text evidence="2">Belongs to the archaeal/bacterial/fungal opsin family.</text>
</comment>
<dbReference type="GO" id="GO:0016020">
    <property type="term" value="C:membrane"/>
    <property type="evidence" value="ECO:0007669"/>
    <property type="project" value="UniProtKB-SubCell"/>
</dbReference>
<evidence type="ECO:0000256" key="6">
    <source>
        <dbReference type="SAM" id="Phobius"/>
    </source>
</evidence>
<dbReference type="SMART" id="SM01021">
    <property type="entry name" value="Bac_rhodopsin"/>
    <property type="match status" value="1"/>
</dbReference>
<feature type="transmembrane region" description="Helical" evidence="6">
    <location>
        <begin position="175"/>
        <end position="198"/>
    </location>
</feature>
<feature type="transmembrane region" description="Helical" evidence="6">
    <location>
        <begin position="6"/>
        <end position="31"/>
    </location>
</feature>
<dbReference type="InterPro" id="IPR001425">
    <property type="entry name" value="Arc/bac/fun_rhodopsins"/>
</dbReference>
<feature type="transmembrane region" description="Helical" evidence="6">
    <location>
        <begin position="142"/>
        <end position="163"/>
    </location>
</feature>
<keyword evidence="4 6" id="KW-1133">Transmembrane helix</keyword>
<evidence type="ECO:0000256" key="2">
    <source>
        <dbReference type="ARBA" id="ARBA00008130"/>
    </source>
</evidence>
<accession>A0A6C0LD75</accession>
<name>A0A6C0LD75_9ZZZZ</name>
<keyword evidence="3 6" id="KW-0812">Transmembrane</keyword>
<evidence type="ECO:0000313" key="7">
    <source>
        <dbReference type="EMBL" id="QHU28387.1"/>
    </source>
</evidence>
<comment type="subcellular location">
    <subcellularLocation>
        <location evidence="1">Membrane</location>
        <topology evidence="1">Multi-pass membrane protein</topology>
    </subcellularLocation>
</comment>
<feature type="transmembrane region" description="Helical" evidence="6">
    <location>
        <begin position="43"/>
        <end position="65"/>
    </location>
</feature>
<sequence>MNAKYLFYITLAISIIVQIITGIIEVGAFFVTVPTAYSIIRQLLILELVVQFFEGIFYVWLAFNFTKVLNITPKRYIDWFITTPTMLLTLMIYLIYLNQKLENKTDELDFFTLVKENATIFISVLLLNWLMLLFGYLGEMRIIPVLLGVCLGFIPFLLYYYLIYVNYVNPNTNGYLLFWYFFIFWSLYGLVAVLPYYVKNAFYNILDLFAKNFFGIFLSYIIFSGNYYTFAHLKRPFWRTKKYAKM</sequence>
<organism evidence="7">
    <name type="scientific">viral metagenome</name>
    <dbReference type="NCBI Taxonomy" id="1070528"/>
    <lineage>
        <taxon>unclassified sequences</taxon>
        <taxon>metagenomes</taxon>
        <taxon>organismal metagenomes</taxon>
    </lineage>
</organism>
<feature type="transmembrane region" description="Helical" evidence="6">
    <location>
        <begin position="118"/>
        <end position="136"/>
    </location>
</feature>
<feature type="transmembrane region" description="Helical" evidence="6">
    <location>
        <begin position="213"/>
        <end position="233"/>
    </location>
</feature>
<dbReference type="Pfam" id="PF01036">
    <property type="entry name" value="Bac_rhodopsin"/>
    <property type="match status" value="1"/>
</dbReference>
<evidence type="ECO:0000256" key="1">
    <source>
        <dbReference type="ARBA" id="ARBA00004141"/>
    </source>
</evidence>
<dbReference type="AlphaFoldDB" id="A0A6C0LD75"/>
<evidence type="ECO:0000256" key="3">
    <source>
        <dbReference type="ARBA" id="ARBA00022692"/>
    </source>
</evidence>
<evidence type="ECO:0000256" key="4">
    <source>
        <dbReference type="ARBA" id="ARBA00022989"/>
    </source>
</evidence>
<reference evidence="7" key="1">
    <citation type="journal article" date="2020" name="Nature">
        <title>Giant virus diversity and host interactions through global metagenomics.</title>
        <authorList>
            <person name="Schulz F."/>
            <person name="Roux S."/>
            <person name="Paez-Espino D."/>
            <person name="Jungbluth S."/>
            <person name="Walsh D.A."/>
            <person name="Denef V.J."/>
            <person name="McMahon K.D."/>
            <person name="Konstantinidis K.T."/>
            <person name="Eloe-Fadrosh E.A."/>
            <person name="Kyrpides N.C."/>
            <person name="Woyke T."/>
        </authorList>
    </citation>
    <scope>NUCLEOTIDE SEQUENCE</scope>
    <source>
        <strain evidence="7">GVMAG-M-3300027770-73</strain>
    </source>
</reference>
<feature type="transmembrane region" description="Helical" evidence="6">
    <location>
        <begin position="77"/>
        <end position="97"/>
    </location>
</feature>
<protein>
    <submittedName>
        <fullName evidence="7">Uncharacterized protein</fullName>
    </submittedName>
</protein>
<dbReference type="Gene3D" id="1.20.1070.10">
    <property type="entry name" value="Rhodopsin 7-helix transmembrane proteins"/>
    <property type="match status" value="1"/>
</dbReference>
<dbReference type="PRINTS" id="PR00251">
    <property type="entry name" value="BACTRLOPSIN"/>
</dbReference>
<dbReference type="SUPFAM" id="SSF81321">
    <property type="entry name" value="Family A G protein-coupled receptor-like"/>
    <property type="match status" value="1"/>
</dbReference>